<organism evidence="2 3">
    <name type="scientific">Bombardia bombarda</name>
    <dbReference type="NCBI Taxonomy" id="252184"/>
    <lineage>
        <taxon>Eukaryota</taxon>
        <taxon>Fungi</taxon>
        <taxon>Dikarya</taxon>
        <taxon>Ascomycota</taxon>
        <taxon>Pezizomycotina</taxon>
        <taxon>Sordariomycetes</taxon>
        <taxon>Sordariomycetidae</taxon>
        <taxon>Sordariales</taxon>
        <taxon>Lasiosphaeriaceae</taxon>
        <taxon>Bombardia</taxon>
    </lineage>
</organism>
<comment type="caution">
    <text evidence="2">The sequence shown here is derived from an EMBL/GenBank/DDBJ whole genome shotgun (WGS) entry which is preliminary data.</text>
</comment>
<reference evidence="2" key="1">
    <citation type="submission" date="2023-06" db="EMBL/GenBank/DDBJ databases">
        <title>Genome-scale phylogeny and comparative genomics of the fungal order Sordariales.</title>
        <authorList>
            <consortium name="Lawrence Berkeley National Laboratory"/>
            <person name="Hensen N."/>
            <person name="Bonometti L."/>
            <person name="Westerberg I."/>
            <person name="Brannstrom I.O."/>
            <person name="Guillou S."/>
            <person name="Cros-Aarteil S."/>
            <person name="Calhoun S."/>
            <person name="Haridas S."/>
            <person name="Kuo A."/>
            <person name="Mondo S."/>
            <person name="Pangilinan J."/>
            <person name="Riley R."/>
            <person name="LaButti K."/>
            <person name="Andreopoulos B."/>
            <person name="Lipzen A."/>
            <person name="Chen C."/>
            <person name="Yanf M."/>
            <person name="Daum C."/>
            <person name="Ng V."/>
            <person name="Clum A."/>
            <person name="Steindorff A."/>
            <person name="Ohm R."/>
            <person name="Martin F."/>
            <person name="Silar P."/>
            <person name="Natvig D."/>
            <person name="Lalanne C."/>
            <person name="Gautier V."/>
            <person name="Ament-velasquez S.L."/>
            <person name="Kruys A."/>
            <person name="Hutchinson M.I."/>
            <person name="Powell A.J."/>
            <person name="Barry K."/>
            <person name="Miller A.N."/>
            <person name="Grigoriev I.V."/>
            <person name="Debuchy R."/>
            <person name="Gladieux P."/>
            <person name="Thoren M.H."/>
            <person name="Johannesson H."/>
        </authorList>
    </citation>
    <scope>NUCLEOTIDE SEQUENCE</scope>
    <source>
        <strain evidence="2">SMH3391-2</strain>
    </source>
</reference>
<dbReference type="EMBL" id="JAULSR010000002">
    <property type="protein sequence ID" value="KAK0629033.1"/>
    <property type="molecule type" value="Genomic_DNA"/>
</dbReference>
<evidence type="ECO:0000313" key="2">
    <source>
        <dbReference type="EMBL" id="KAK0629033.1"/>
    </source>
</evidence>
<feature type="chain" id="PRO_5041377409" description="Secreted protein" evidence="1">
    <location>
        <begin position="17"/>
        <end position="96"/>
    </location>
</feature>
<accession>A0AA40C9C5</accession>
<dbReference type="AlphaFoldDB" id="A0AA40C9C5"/>
<sequence>MLLFLLSFPIFLRCHSLVYVAETFRASVFTIFDIYALCVSRPPPRILPTLWYQPADQATRLEGTSLPPLCPTPVKSYRLNGASRFGSVAFPLYLKY</sequence>
<evidence type="ECO:0000313" key="3">
    <source>
        <dbReference type="Proteomes" id="UP001174934"/>
    </source>
</evidence>
<evidence type="ECO:0008006" key="4">
    <source>
        <dbReference type="Google" id="ProtNLM"/>
    </source>
</evidence>
<dbReference type="Proteomes" id="UP001174934">
    <property type="component" value="Unassembled WGS sequence"/>
</dbReference>
<evidence type="ECO:0000256" key="1">
    <source>
        <dbReference type="SAM" id="SignalP"/>
    </source>
</evidence>
<protein>
    <recommendedName>
        <fullName evidence="4">Secreted protein</fullName>
    </recommendedName>
</protein>
<name>A0AA40C9C5_9PEZI</name>
<proteinExistence type="predicted"/>
<keyword evidence="3" id="KW-1185">Reference proteome</keyword>
<keyword evidence="1" id="KW-0732">Signal</keyword>
<gene>
    <name evidence="2" type="ORF">B0T17DRAFT_524413</name>
</gene>
<feature type="signal peptide" evidence="1">
    <location>
        <begin position="1"/>
        <end position="16"/>
    </location>
</feature>